<accession>A0ABP5EJL3</accession>
<evidence type="ECO:0000259" key="2">
    <source>
        <dbReference type="SMART" id="SM00862"/>
    </source>
</evidence>
<dbReference type="SMART" id="SM00862">
    <property type="entry name" value="Trans_reg_C"/>
    <property type="match status" value="1"/>
</dbReference>
<keyword evidence="1" id="KW-0238">DNA-binding</keyword>
<keyword evidence="4" id="KW-1185">Reference proteome</keyword>
<reference evidence="4" key="1">
    <citation type="journal article" date="2019" name="Int. J. Syst. Evol. Microbiol.">
        <title>The Global Catalogue of Microorganisms (GCM) 10K type strain sequencing project: providing services to taxonomists for standard genome sequencing and annotation.</title>
        <authorList>
            <consortium name="The Broad Institute Genomics Platform"/>
            <consortium name="The Broad Institute Genome Sequencing Center for Infectious Disease"/>
            <person name="Wu L."/>
            <person name="Ma J."/>
        </authorList>
    </citation>
    <scope>NUCLEOTIDE SEQUENCE [LARGE SCALE GENOMIC DNA]</scope>
    <source>
        <strain evidence="4">JCM 14546</strain>
    </source>
</reference>
<evidence type="ECO:0000313" key="3">
    <source>
        <dbReference type="EMBL" id="GAA1998041.1"/>
    </source>
</evidence>
<protein>
    <submittedName>
        <fullName evidence="3">GAF domain-containing protein</fullName>
    </submittedName>
</protein>
<dbReference type="RefSeq" id="WP_344306012.1">
    <property type="nucleotide sequence ID" value="NZ_BAAANO010000002.1"/>
</dbReference>
<dbReference type="InterPro" id="IPR029016">
    <property type="entry name" value="GAF-like_dom_sf"/>
</dbReference>
<evidence type="ECO:0000256" key="1">
    <source>
        <dbReference type="ARBA" id="ARBA00023125"/>
    </source>
</evidence>
<dbReference type="Gene3D" id="3.30.450.40">
    <property type="match status" value="1"/>
</dbReference>
<name>A0ABP5EJL3_9MICO</name>
<feature type="domain" description="OmpR/PhoB-type" evidence="2">
    <location>
        <begin position="260"/>
        <end position="333"/>
    </location>
</feature>
<dbReference type="EMBL" id="BAAANO010000002">
    <property type="protein sequence ID" value="GAA1998041.1"/>
    <property type="molecule type" value="Genomic_DNA"/>
</dbReference>
<evidence type="ECO:0000313" key="4">
    <source>
        <dbReference type="Proteomes" id="UP001500755"/>
    </source>
</evidence>
<dbReference type="Proteomes" id="UP001500755">
    <property type="component" value="Unassembled WGS sequence"/>
</dbReference>
<organism evidence="3 4">
    <name type="scientific">Brevibacterium samyangense</name>
    <dbReference type="NCBI Taxonomy" id="366888"/>
    <lineage>
        <taxon>Bacteria</taxon>
        <taxon>Bacillati</taxon>
        <taxon>Actinomycetota</taxon>
        <taxon>Actinomycetes</taxon>
        <taxon>Micrococcales</taxon>
        <taxon>Brevibacteriaceae</taxon>
        <taxon>Brevibacterium</taxon>
    </lineage>
</organism>
<comment type="caution">
    <text evidence="3">The sequence shown here is derived from an EMBL/GenBank/DDBJ whole genome shotgun (WGS) entry which is preliminary data.</text>
</comment>
<dbReference type="InterPro" id="IPR001867">
    <property type="entry name" value="OmpR/PhoB-type_DNA-bd"/>
</dbReference>
<proteinExistence type="predicted"/>
<sequence>MPHASPWPAPTADEYQRAVLRARSDLHTHVHTAAEAPCPAGTRTLTVRPDVWASWRRSLESLHTDPAGPRAPEDVLDEDSLRDARLAHAFHQVLPLLRTRLVEPASDAGLLVALGDARGRLLWVEGTVPVRSRAESMGFLPGADWSEASMGTSAPALALATRRSTQVVGAEHFAEAVHPWSCSAVPVTDPVTGNTLGVIDITGDTDAVAPLVLPLLESTAREVHDELRRLRDGGRHPGQGASAAWLAVTGRRHPALVHAGVRRELSNRHAELLVLLQEHPSGVSAAELAEDLHGTAGADGTVRAELVRVRKALVGAFGEDGASVTLASRPYRLEGRLDGDVHAVRRALAAGDVAAVLEVYAGHVLPDSEAPGIVRLRDRLHAHVREVVLEHGTWEQMWAFAQLSEAAEDERVLTEVLRAAPCDSPVRAEVVLRLEALEDSAA</sequence>
<gene>
    <name evidence="3" type="ORF">GCM10009755_01520</name>
</gene>